<keyword evidence="3" id="KW-1185">Reference proteome</keyword>
<evidence type="ECO:0000259" key="1">
    <source>
        <dbReference type="Pfam" id="PF13338"/>
    </source>
</evidence>
<gene>
    <name evidence="2" type="ORF">AKJ08_3602</name>
</gene>
<dbReference type="EMBL" id="CP012332">
    <property type="protein sequence ID" value="AKU93215.1"/>
    <property type="molecule type" value="Genomic_DNA"/>
</dbReference>
<dbReference type="Proteomes" id="UP000055590">
    <property type="component" value="Chromosome"/>
</dbReference>
<name>A0A0K1PI69_9BACT</name>
<feature type="domain" description="AbiEi antitoxin N-terminal" evidence="1">
    <location>
        <begin position="12"/>
        <end position="60"/>
    </location>
</feature>
<dbReference type="AlphaFoldDB" id="A0A0K1PI69"/>
<evidence type="ECO:0000313" key="3">
    <source>
        <dbReference type="Proteomes" id="UP000055590"/>
    </source>
</evidence>
<evidence type="ECO:0000313" key="2">
    <source>
        <dbReference type="EMBL" id="AKU93215.1"/>
    </source>
</evidence>
<proteinExistence type="predicted"/>
<dbReference type="OrthoDB" id="5517693at2"/>
<dbReference type="PATRIC" id="fig|1391653.3.peg.3759"/>
<dbReference type="RefSeq" id="WP_050727269.1">
    <property type="nucleotide sequence ID" value="NZ_CP012332.1"/>
</dbReference>
<dbReference type="STRING" id="1391653.AKJ08_3602"/>
<dbReference type="Pfam" id="PF13338">
    <property type="entry name" value="AbiEi_4"/>
    <property type="match status" value="1"/>
</dbReference>
<protein>
    <recommendedName>
        <fullName evidence="1">AbiEi antitoxin N-terminal domain-containing protein</fullName>
    </recommendedName>
</protein>
<organism evidence="2 3">
    <name type="scientific">Vulgatibacter incomptus</name>
    <dbReference type="NCBI Taxonomy" id="1391653"/>
    <lineage>
        <taxon>Bacteria</taxon>
        <taxon>Pseudomonadati</taxon>
        <taxon>Myxococcota</taxon>
        <taxon>Myxococcia</taxon>
        <taxon>Myxococcales</taxon>
        <taxon>Cystobacterineae</taxon>
        <taxon>Vulgatibacteraceae</taxon>
        <taxon>Vulgatibacter</taxon>
    </lineage>
</organism>
<dbReference type="KEGG" id="vin:AKJ08_3602"/>
<reference evidence="2 3" key="1">
    <citation type="submission" date="2015-08" db="EMBL/GenBank/DDBJ databases">
        <authorList>
            <person name="Babu N.S."/>
            <person name="Beckwith C.J."/>
            <person name="Beseler K.G."/>
            <person name="Brison A."/>
            <person name="Carone J.V."/>
            <person name="Caskin T.P."/>
            <person name="Diamond M."/>
            <person name="Durham M.E."/>
            <person name="Foxe J.M."/>
            <person name="Go M."/>
            <person name="Henderson B.A."/>
            <person name="Jones I.B."/>
            <person name="McGettigan J.A."/>
            <person name="Micheletti S.J."/>
            <person name="Nasrallah M.E."/>
            <person name="Ortiz D."/>
            <person name="Piller C.R."/>
            <person name="Privatt S.R."/>
            <person name="Schneider S.L."/>
            <person name="Sharp S."/>
            <person name="Smith T.C."/>
            <person name="Stanton J.D."/>
            <person name="Ullery H.E."/>
            <person name="Wilson R.J."/>
            <person name="Serrano M.G."/>
            <person name="Buck G."/>
            <person name="Lee V."/>
            <person name="Wang Y."/>
            <person name="Carvalho R."/>
            <person name="Voegtly L."/>
            <person name="Shi R."/>
            <person name="Duckworth R."/>
            <person name="Johnson A."/>
            <person name="Loviza R."/>
            <person name="Walstead R."/>
            <person name="Shah Z."/>
            <person name="Kiflezghi M."/>
            <person name="Wade K."/>
            <person name="Ball S.L."/>
            <person name="Bradley K.W."/>
            <person name="Asai D.J."/>
            <person name="Bowman C.A."/>
            <person name="Russell D.A."/>
            <person name="Pope W.H."/>
            <person name="Jacobs-Sera D."/>
            <person name="Hendrix R.W."/>
            <person name="Hatfull G.F."/>
        </authorList>
    </citation>
    <scope>NUCLEOTIDE SEQUENCE [LARGE SCALE GENOMIC DNA]</scope>
    <source>
        <strain evidence="2 3">DSM 27710</strain>
    </source>
</reference>
<sequence>MSGPTTRSPDWDRLYETAAAQDGLFTAQQAAEAGYSPQLLAHHLGARRIRRVRRGIYRLVYFPAGDHEDLTVVWLWSEREGVFSHQTALALHDLSDVLPAQVHLTLPKAWRNRRLRVPTGVVLHYGDVAERERRWFGPVPATAPLRSLEDCVAEHLPPELLRGAALDAIDRGLVAREELSAVDEALDPFGGLEP</sequence>
<dbReference type="InterPro" id="IPR025159">
    <property type="entry name" value="AbiEi_N"/>
</dbReference>
<accession>A0A0K1PI69</accession>